<evidence type="ECO:0000313" key="2">
    <source>
        <dbReference type="Proteomes" id="UP000288805"/>
    </source>
</evidence>
<sequence>MRKTSLGANACSASFVRRSAQAWALNPLRSNSMRDSAFIDLLFSNSSSTSLRFLQPSFIPMSFGVLMGYNVLDMLYRLSFTLLEVLFVYTVNMSQNERFSLSTHILSLQLVTRLPDSNKGKNKRGRLMEWVEKAYFAWLNKLFEISSFERNRQVLVTDKNLHAVVKEPNTWVELLAANTKPKIGIELVVPPIAYEEEKEDMAVNLRVGFKERQHKRLSKSITITLPPSKRPCPKILYSELVLTFALRPSSSLTQLNDDSVECVTSISSCPQAPHAPSWEEIAELMQQIPLFTKREAPVHNMEYYTVIETTEVHAQLFKWLEVVETMGTYIAHNMGDSEELRAKLKLEEGELAAAWKMTDEGARLLRKVEKGKEAIEAEARRLAEKRRVTQ</sequence>
<dbReference type="EMBL" id="QGNW01000085">
    <property type="protein sequence ID" value="RVW99883.1"/>
    <property type="molecule type" value="Genomic_DNA"/>
</dbReference>
<organism evidence="1 2">
    <name type="scientific">Vitis vinifera</name>
    <name type="common">Grape</name>
    <dbReference type="NCBI Taxonomy" id="29760"/>
    <lineage>
        <taxon>Eukaryota</taxon>
        <taxon>Viridiplantae</taxon>
        <taxon>Streptophyta</taxon>
        <taxon>Embryophyta</taxon>
        <taxon>Tracheophyta</taxon>
        <taxon>Spermatophyta</taxon>
        <taxon>Magnoliopsida</taxon>
        <taxon>eudicotyledons</taxon>
        <taxon>Gunneridae</taxon>
        <taxon>Pentapetalae</taxon>
        <taxon>rosids</taxon>
        <taxon>Vitales</taxon>
        <taxon>Vitaceae</taxon>
        <taxon>Viteae</taxon>
        <taxon>Vitis</taxon>
    </lineage>
</organism>
<protein>
    <submittedName>
        <fullName evidence="1">Uncharacterized protein</fullName>
    </submittedName>
</protein>
<gene>
    <name evidence="1" type="ORF">CK203_029238</name>
</gene>
<dbReference type="AlphaFoldDB" id="A0A438IT26"/>
<reference evidence="1 2" key="1">
    <citation type="journal article" date="2018" name="PLoS Genet.">
        <title>Population sequencing reveals clonal diversity and ancestral inbreeding in the grapevine cultivar Chardonnay.</title>
        <authorList>
            <person name="Roach M.J."/>
            <person name="Johnson D.L."/>
            <person name="Bohlmann J."/>
            <person name="van Vuuren H.J."/>
            <person name="Jones S.J."/>
            <person name="Pretorius I.S."/>
            <person name="Schmidt S.A."/>
            <person name="Borneman A.R."/>
        </authorList>
    </citation>
    <scope>NUCLEOTIDE SEQUENCE [LARGE SCALE GENOMIC DNA]</scope>
    <source>
        <strain evidence="2">cv. Chardonnay</strain>
        <tissue evidence="1">Leaf</tissue>
    </source>
</reference>
<evidence type="ECO:0000313" key="1">
    <source>
        <dbReference type="EMBL" id="RVW99883.1"/>
    </source>
</evidence>
<proteinExistence type="predicted"/>
<name>A0A438IT26_VITVI</name>
<accession>A0A438IT26</accession>
<comment type="caution">
    <text evidence="1">The sequence shown here is derived from an EMBL/GenBank/DDBJ whole genome shotgun (WGS) entry which is preliminary data.</text>
</comment>
<dbReference type="Proteomes" id="UP000288805">
    <property type="component" value="Unassembled WGS sequence"/>
</dbReference>